<dbReference type="PANTHER" id="PTHR44858:SF1">
    <property type="entry name" value="UDP-N-ACETYLGLUCOSAMINE--PEPTIDE N-ACETYLGLUCOSAMINYLTRANSFERASE SPINDLY-RELATED"/>
    <property type="match status" value="1"/>
</dbReference>
<dbReference type="PANTHER" id="PTHR44858">
    <property type="entry name" value="TETRATRICOPEPTIDE REPEAT PROTEIN 6"/>
    <property type="match status" value="1"/>
</dbReference>
<dbReference type="Pfam" id="PF00515">
    <property type="entry name" value="TPR_1"/>
    <property type="match status" value="1"/>
</dbReference>
<dbReference type="RefSeq" id="WP_378269393.1">
    <property type="nucleotide sequence ID" value="NZ_JBHUKR010000021.1"/>
</dbReference>
<gene>
    <name evidence="4" type="ORF">ACFSXZ_32345</name>
</gene>
<organism evidence="4 5">
    <name type="scientific">Amycolatopsis pigmentata</name>
    <dbReference type="NCBI Taxonomy" id="450801"/>
    <lineage>
        <taxon>Bacteria</taxon>
        <taxon>Bacillati</taxon>
        <taxon>Actinomycetota</taxon>
        <taxon>Actinomycetes</taxon>
        <taxon>Pseudonocardiales</taxon>
        <taxon>Pseudonocardiaceae</taxon>
        <taxon>Amycolatopsis</taxon>
    </lineage>
</organism>
<feature type="repeat" description="TPR" evidence="3">
    <location>
        <begin position="604"/>
        <end position="637"/>
    </location>
</feature>
<dbReference type="InterPro" id="IPR027417">
    <property type="entry name" value="P-loop_NTPase"/>
</dbReference>
<evidence type="ECO:0000313" key="4">
    <source>
        <dbReference type="EMBL" id="MFD2421029.1"/>
    </source>
</evidence>
<feature type="repeat" description="TPR" evidence="3">
    <location>
        <begin position="536"/>
        <end position="569"/>
    </location>
</feature>
<sequence>MTGKGPALREIIKRRQQANFVGRRERLTEYGANLRLPLTDAHRVVIFNVHGVAGVGKTFLTQRFQQVAEENAVACAYADENCFDVVETLTTLAADFIRQGLTFRRFSQKSETYRQRRHEVESDPKAPAGAFLTKTAVGIGLSAAKGVPVLGAFADVVDAKAAAEQVDRFRIYLSEKFRRSDDLQLMLSPAEVLSRAFVNDLTRLADTHQVALFLDTFERTSPFLETWLLDLLADRYGEVPANLVLTVSGQRPLDSNRWSPYRSVIADVPLAPFTETEARELLTARGVHDERVINVILTLSGCLPVWLATLADHQPSDTSSVVDPSDSAVERFLKWEPNEEHREIALAGALARKLNEDILAAASGKTDNVPDQFRWLRQLPFVTETSGSWRYHDVARAPMLRITRSLSIQKWRTRHRQLAEYHRNEREALRIPQDDGWTDTTWQDHRLEQAYHELCAEPTVALTRALTDAVNATKASMTMARRWAAMLVAAGQDSGAQNVLTWGERLTEALLTTDDEEIAFLTTLLNGDLLADDARAEAFRLRGRDHRNADRYEAALADFNNALGLNSELENTLAGRGETYRLMGRYEEALTDFTRAIELDPEDDWAIGSRGETFQAMGRYEEALTDFTRAIELDPGYAWAIGNRGQTFQAIGRYEEALTDFTRAIELNPGYAWATGNRGVVYRLMGRYDEALTDFTRVSELNPDSAWATGNRGETYRLMGRYEEALTDLTRAIELDPEDHWAIGSRGETFQAMGRYEEALTDLTRAIELSPDSAWAIGSRGRTSEAMGRYDEALTDLTRAIELNPEVARVTANRGVVYRLMGRYDEALTDFTRAMELNPEDDWATGNRGETFQAMGRYEEALTDLTRAIELDPEDSWWVYLFGITRIKQGYPADGAEYVQKAINLAEHLLESAPLLHRANLIVYYATVDHWDKATRELVVLLREAQTWFRFHEFLADLGQLYKLPGLDRGSLDNLIYLAKGSN</sequence>
<feature type="repeat" description="TPR" evidence="3">
    <location>
        <begin position="740"/>
        <end position="773"/>
    </location>
</feature>
<dbReference type="Pfam" id="PF13424">
    <property type="entry name" value="TPR_12"/>
    <property type="match status" value="4"/>
</dbReference>
<feature type="repeat" description="TPR" evidence="3">
    <location>
        <begin position="808"/>
        <end position="841"/>
    </location>
</feature>
<feature type="repeat" description="TPR" evidence="3">
    <location>
        <begin position="672"/>
        <end position="705"/>
    </location>
</feature>
<feature type="repeat" description="TPR" evidence="3">
    <location>
        <begin position="842"/>
        <end position="875"/>
    </location>
</feature>
<dbReference type="Proteomes" id="UP001597417">
    <property type="component" value="Unassembled WGS sequence"/>
</dbReference>
<feature type="repeat" description="TPR" evidence="3">
    <location>
        <begin position="774"/>
        <end position="807"/>
    </location>
</feature>
<dbReference type="InterPro" id="IPR019734">
    <property type="entry name" value="TPR_rpt"/>
</dbReference>
<proteinExistence type="predicted"/>
<evidence type="ECO:0000256" key="2">
    <source>
        <dbReference type="ARBA" id="ARBA00022803"/>
    </source>
</evidence>
<keyword evidence="1" id="KW-0677">Repeat</keyword>
<dbReference type="Gene3D" id="1.25.40.10">
    <property type="entry name" value="Tetratricopeptide repeat domain"/>
    <property type="match status" value="3"/>
</dbReference>
<reference evidence="5" key="1">
    <citation type="journal article" date="2019" name="Int. J. Syst. Evol. Microbiol.">
        <title>The Global Catalogue of Microorganisms (GCM) 10K type strain sequencing project: providing services to taxonomists for standard genome sequencing and annotation.</title>
        <authorList>
            <consortium name="The Broad Institute Genomics Platform"/>
            <consortium name="The Broad Institute Genome Sequencing Center for Infectious Disease"/>
            <person name="Wu L."/>
            <person name="Ma J."/>
        </authorList>
    </citation>
    <scope>NUCLEOTIDE SEQUENCE [LARGE SCALE GENOMIC DNA]</scope>
    <source>
        <strain evidence="5">CGMCC 4.7645</strain>
    </source>
</reference>
<dbReference type="SMART" id="SM00028">
    <property type="entry name" value="TPR"/>
    <property type="match status" value="10"/>
</dbReference>
<keyword evidence="5" id="KW-1185">Reference proteome</keyword>
<name>A0ABW5G161_9PSEU</name>
<keyword evidence="2 3" id="KW-0802">TPR repeat</keyword>
<dbReference type="PROSITE" id="PS50293">
    <property type="entry name" value="TPR_REGION"/>
    <property type="match status" value="4"/>
</dbReference>
<protein>
    <submittedName>
        <fullName evidence="4">Tetratricopeptide repeat protein</fullName>
    </submittedName>
</protein>
<accession>A0ABW5G161</accession>
<feature type="repeat" description="TPR" evidence="3">
    <location>
        <begin position="706"/>
        <end position="739"/>
    </location>
</feature>
<dbReference type="SUPFAM" id="SSF52540">
    <property type="entry name" value="P-loop containing nucleoside triphosphate hydrolases"/>
    <property type="match status" value="1"/>
</dbReference>
<dbReference type="InterPro" id="IPR050498">
    <property type="entry name" value="Ycf3"/>
</dbReference>
<comment type="caution">
    <text evidence="4">The sequence shown here is derived from an EMBL/GenBank/DDBJ whole genome shotgun (WGS) entry which is preliminary data.</text>
</comment>
<evidence type="ECO:0000256" key="1">
    <source>
        <dbReference type="ARBA" id="ARBA00022737"/>
    </source>
</evidence>
<feature type="repeat" description="TPR" evidence="3">
    <location>
        <begin position="570"/>
        <end position="603"/>
    </location>
</feature>
<evidence type="ECO:0000256" key="3">
    <source>
        <dbReference type="PROSITE-ProRule" id="PRU00339"/>
    </source>
</evidence>
<dbReference type="PROSITE" id="PS50005">
    <property type="entry name" value="TPR"/>
    <property type="match status" value="10"/>
</dbReference>
<evidence type="ECO:0000313" key="5">
    <source>
        <dbReference type="Proteomes" id="UP001597417"/>
    </source>
</evidence>
<dbReference type="SUPFAM" id="SSF48452">
    <property type="entry name" value="TPR-like"/>
    <property type="match status" value="3"/>
</dbReference>
<dbReference type="EMBL" id="JBHUKR010000021">
    <property type="protein sequence ID" value="MFD2421029.1"/>
    <property type="molecule type" value="Genomic_DNA"/>
</dbReference>
<dbReference type="InterPro" id="IPR011990">
    <property type="entry name" value="TPR-like_helical_dom_sf"/>
</dbReference>
<feature type="repeat" description="TPR" evidence="3">
    <location>
        <begin position="638"/>
        <end position="671"/>
    </location>
</feature>